<evidence type="ECO:0008006" key="4">
    <source>
        <dbReference type="Google" id="ProtNLM"/>
    </source>
</evidence>
<protein>
    <recommendedName>
        <fullName evidence="4">ECF transporter S component</fullName>
    </recommendedName>
</protein>
<dbReference type="EMBL" id="MHKE01000017">
    <property type="protein sequence ID" value="OGY82816.1"/>
    <property type="molecule type" value="Genomic_DNA"/>
</dbReference>
<feature type="transmembrane region" description="Helical" evidence="1">
    <location>
        <begin position="118"/>
        <end position="135"/>
    </location>
</feature>
<accession>A0A1G2B230</accession>
<keyword evidence="1" id="KW-0812">Transmembrane</keyword>
<feature type="transmembrane region" description="Helical" evidence="1">
    <location>
        <begin position="38"/>
        <end position="59"/>
    </location>
</feature>
<evidence type="ECO:0000313" key="2">
    <source>
        <dbReference type="EMBL" id="OGY82816.1"/>
    </source>
</evidence>
<gene>
    <name evidence="2" type="ORF">A2898_04445</name>
</gene>
<dbReference type="Proteomes" id="UP000179164">
    <property type="component" value="Unassembled WGS sequence"/>
</dbReference>
<evidence type="ECO:0000256" key="1">
    <source>
        <dbReference type="SAM" id="Phobius"/>
    </source>
</evidence>
<dbReference type="AlphaFoldDB" id="A0A1G2B230"/>
<feature type="transmembrane region" description="Helical" evidence="1">
    <location>
        <begin position="6"/>
        <end position="26"/>
    </location>
</feature>
<feature type="transmembrane region" description="Helical" evidence="1">
    <location>
        <begin position="71"/>
        <end position="89"/>
    </location>
</feature>
<keyword evidence="1" id="KW-0472">Membrane</keyword>
<evidence type="ECO:0000313" key="3">
    <source>
        <dbReference type="Proteomes" id="UP000179164"/>
    </source>
</evidence>
<comment type="caution">
    <text evidence="2">The sequence shown here is derived from an EMBL/GenBank/DDBJ whole genome shotgun (WGS) entry which is preliminary data.</text>
</comment>
<keyword evidence="1" id="KW-1133">Transmembrane helix</keyword>
<organism evidence="2 3">
    <name type="scientific">Candidatus Kerfeldbacteria bacterium RIFCSPLOWO2_01_FULL_48_11</name>
    <dbReference type="NCBI Taxonomy" id="1798543"/>
    <lineage>
        <taxon>Bacteria</taxon>
        <taxon>Candidatus Kerfeldiibacteriota</taxon>
    </lineage>
</organism>
<sequence>MKKTLVIVLGLTISLFALQIPFSVLIGGSNQQFSMFDFIAPSLGGFFGSIIGAITIVAAKAFNTFAHEEPFNMINVIRLFPLAFGALYFGLRKFPFVKAFIPLLCMVLFNLHPEGRGAWYYSLYWLIPVVALLTPHSLIFKSLGATFTAHAVGGVAFLYAFNLPAEVWIALIPIVFIERMLFTAGIAASYLATNSVLAFISSHPKFAFMARLVDVQYVFSRSFLKKFV</sequence>
<dbReference type="STRING" id="1798543.A2898_04445"/>
<reference evidence="2 3" key="1">
    <citation type="journal article" date="2016" name="Nat. Commun.">
        <title>Thousands of microbial genomes shed light on interconnected biogeochemical processes in an aquifer system.</title>
        <authorList>
            <person name="Anantharaman K."/>
            <person name="Brown C.T."/>
            <person name="Hug L.A."/>
            <person name="Sharon I."/>
            <person name="Castelle C.J."/>
            <person name="Probst A.J."/>
            <person name="Thomas B.C."/>
            <person name="Singh A."/>
            <person name="Wilkins M.J."/>
            <person name="Karaoz U."/>
            <person name="Brodie E.L."/>
            <person name="Williams K.H."/>
            <person name="Hubbard S.S."/>
            <person name="Banfield J.F."/>
        </authorList>
    </citation>
    <scope>NUCLEOTIDE SEQUENCE [LARGE SCALE GENOMIC DNA]</scope>
</reference>
<feature type="transmembrane region" description="Helical" evidence="1">
    <location>
        <begin position="96"/>
        <end position="112"/>
    </location>
</feature>
<name>A0A1G2B230_9BACT</name>
<proteinExistence type="predicted"/>